<dbReference type="InterPro" id="IPR030184">
    <property type="entry name" value="WAT1-related"/>
</dbReference>
<evidence type="ECO:0000256" key="2">
    <source>
        <dbReference type="ARBA" id="ARBA00007635"/>
    </source>
</evidence>
<feature type="transmembrane region" description="Helical" evidence="6">
    <location>
        <begin position="218"/>
        <end position="237"/>
    </location>
</feature>
<evidence type="ECO:0000256" key="6">
    <source>
        <dbReference type="RuleBase" id="RU363077"/>
    </source>
</evidence>
<name>A0A9Q0JHA7_9ROSI</name>
<keyword evidence="3 6" id="KW-0812">Transmembrane</keyword>
<feature type="transmembrane region" description="Helical" evidence="6">
    <location>
        <begin position="309"/>
        <end position="327"/>
    </location>
</feature>
<comment type="subcellular location">
    <subcellularLocation>
        <location evidence="1 6">Membrane</location>
        <topology evidence="1 6">Multi-pass membrane protein</topology>
    </subcellularLocation>
</comment>
<feature type="transmembrane region" description="Helical" evidence="6">
    <location>
        <begin position="282"/>
        <end position="303"/>
    </location>
</feature>
<accession>A0A9Q0JHA7</accession>
<dbReference type="EMBL" id="JAKUCV010002995">
    <property type="protein sequence ID" value="KAJ4840675.1"/>
    <property type="molecule type" value="Genomic_DNA"/>
</dbReference>
<keyword evidence="9" id="KW-1185">Reference proteome</keyword>
<feature type="domain" description="EamA" evidence="7">
    <location>
        <begin position="14"/>
        <end position="141"/>
    </location>
</feature>
<evidence type="ECO:0000256" key="4">
    <source>
        <dbReference type="ARBA" id="ARBA00022989"/>
    </source>
</evidence>
<feature type="transmembrane region" description="Helical" evidence="6">
    <location>
        <begin position="7"/>
        <end position="24"/>
    </location>
</feature>
<feature type="transmembrane region" description="Helical" evidence="6">
    <location>
        <begin position="102"/>
        <end position="124"/>
    </location>
</feature>
<dbReference type="OrthoDB" id="1728340at2759"/>
<feature type="transmembrane region" description="Helical" evidence="6">
    <location>
        <begin position="71"/>
        <end position="90"/>
    </location>
</feature>
<evidence type="ECO:0000313" key="8">
    <source>
        <dbReference type="EMBL" id="KAJ4840675.1"/>
    </source>
</evidence>
<dbReference type="InterPro" id="IPR000620">
    <property type="entry name" value="EamA_dom"/>
</dbReference>
<dbReference type="SUPFAM" id="SSF103481">
    <property type="entry name" value="Multidrug resistance efflux transporter EmrE"/>
    <property type="match status" value="2"/>
</dbReference>
<evidence type="ECO:0000259" key="7">
    <source>
        <dbReference type="Pfam" id="PF00892"/>
    </source>
</evidence>
<dbReference type="InterPro" id="IPR037185">
    <property type="entry name" value="EmrE-like"/>
</dbReference>
<dbReference type="GO" id="GO:0016020">
    <property type="term" value="C:membrane"/>
    <property type="evidence" value="ECO:0007669"/>
    <property type="project" value="UniProtKB-SubCell"/>
</dbReference>
<dbReference type="AlphaFoldDB" id="A0A9Q0JHA7"/>
<dbReference type="Pfam" id="PF00892">
    <property type="entry name" value="EamA"/>
    <property type="match status" value="2"/>
</dbReference>
<feature type="transmembrane region" description="Helical" evidence="6">
    <location>
        <begin position="44"/>
        <end position="64"/>
    </location>
</feature>
<protein>
    <recommendedName>
        <fullName evidence="6">WAT1-related protein</fullName>
    </recommendedName>
</protein>
<reference evidence="8" key="2">
    <citation type="journal article" date="2023" name="Plants (Basel)">
        <title>Annotation of the Turnera subulata (Passifloraceae) Draft Genome Reveals the S-Locus Evolved after the Divergence of Turneroideae from Passifloroideae in a Stepwise Manner.</title>
        <authorList>
            <person name="Henning P.M."/>
            <person name="Roalson E.H."/>
            <person name="Mir W."/>
            <person name="McCubbin A.G."/>
            <person name="Shore J.S."/>
        </authorList>
    </citation>
    <scope>NUCLEOTIDE SEQUENCE</scope>
    <source>
        <strain evidence="8">F60SS</strain>
    </source>
</reference>
<evidence type="ECO:0000256" key="5">
    <source>
        <dbReference type="ARBA" id="ARBA00023136"/>
    </source>
</evidence>
<comment type="caution">
    <text evidence="8">The sequence shown here is derived from an EMBL/GenBank/DDBJ whole genome shotgun (WGS) entry which is preliminary data.</text>
</comment>
<evidence type="ECO:0000256" key="1">
    <source>
        <dbReference type="ARBA" id="ARBA00004141"/>
    </source>
</evidence>
<evidence type="ECO:0000256" key="3">
    <source>
        <dbReference type="ARBA" id="ARBA00022692"/>
    </source>
</evidence>
<keyword evidence="5 6" id="KW-0472">Membrane</keyword>
<sequence>MGRIFKVLHGLQPVMLMMVVQVAYTGMNVLYKLVANDGMNLRILIAYRLIFATAFMVPVALILERGRRPKLTWIVLFQAFLCGLLGGSLAQNLYVESLALTSATYATAMSNLIPAITFILAISFRLENLRLKTKTGMAKVLGTSVGTSGAMLLTFYKGAELKIWSTNINLLHHSQYQSNHKAGSDKILGSILALASCTSYALWLIIQTKMSKRYPCHYSSTALMCGMASLQSVIFTLCIERNWSQWRLEWNIRLFTSAYTGIVTSGLVVLLVAWTAHMKGPFFVSSFTPLSLVLIAIVGSLVLEEKLHLGSVLGAVLIVCGLYMVLWGKSKEAKEKHPLTPKNSIPQSEQIEVITSTGDAARDGGQLK</sequence>
<dbReference type="GO" id="GO:0022857">
    <property type="term" value="F:transmembrane transporter activity"/>
    <property type="evidence" value="ECO:0007669"/>
    <property type="project" value="InterPro"/>
</dbReference>
<reference evidence="8" key="1">
    <citation type="submission" date="2022-02" db="EMBL/GenBank/DDBJ databases">
        <authorList>
            <person name="Henning P.M."/>
            <person name="McCubbin A.G."/>
            <person name="Shore J.S."/>
        </authorList>
    </citation>
    <scope>NUCLEOTIDE SEQUENCE</scope>
    <source>
        <strain evidence="8">F60SS</strain>
        <tissue evidence="8">Leaves</tissue>
    </source>
</reference>
<proteinExistence type="inferred from homology"/>
<comment type="similarity">
    <text evidence="2 6">Belongs to the drug/metabolite transporter (DMT) superfamily. Plant drug/metabolite exporter (P-DME) (TC 2.A.7.4) family.</text>
</comment>
<keyword evidence="4 6" id="KW-1133">Transmembrane helix</keyword>
<dbReference type="PANTHER" id="PTHR31218">
    <property type="entry name" value="WAT1-RELATED PROTEIN"/>
    <property type="match status" value="1"/>
</dbReference>
<dbReference type="Proteomes" id="UP001141552">
    <property type="component" value="Unassembled WGS sequence"/>
</dbReference>
<feature type="domain" description="EamA" evidence="7">
    <location>
        <begin position="188"/>
        <end position="326"/>
    </location>
</feature>
<organism evidence="8 9">
    <name type="scientific">Turnera subulata</name>
    <dbReference type="NCBI Taxonomy" id="218843"/>
    <lineage>
        <taxon>Eukaryota</taxon>
        <taxon>Viridiplantae</taxon>
        <taxon>Streptophyta</taxon>
        <taxon>Embryophyta</taxon>
        <taxon>Tracheophyta</taxon>
        <taxon>Spermatophyta</taxon>
        <taxon>Magnoliopsida</taxon>
        <taxon>eudicotyledons</taxon>
        <taxon>Gunneridae</taxon>
        <taxon>Pentapetalae</taxon>
        <taxon>rosids</taxon>
        <taxon>fabids</taxon>
        <taxon>Malpighiales</taxon>
        <taxon>Passifloraceae</taxon>
        <taxon>Turnera</taxon>
    </lineage>
</organism>
<feature type="transmembrane region" description="Helical" evidence="6">
    <location>
        <begin position="257"/>
        <end position="275"/>
    </location>
</feature>
<gene>
    <name evidence="8" type="ORF">Tsubulata_022590</name>
</gene>
<feature type="transmembrane region" description="Helical" evidence="6">
    <location>
        <begin position="136"/>
        <end position="156"/>
    </location>
</feature>
<feature type="transmembrane region" description="Helical" evidence="6">
    <location>
        <begin position="187"/>
        <end position="206"/>
    </location>
</feature>
<evidence type="ECO:0000313" key="9">
    <source>
        <dbReference type="Proteomes" id="UP001141552"/>
    </source>
</evidence>